<name>A0A8K0EWX0_BRALA</name>
<accession>A0A8K0EWX0</accession>
<dbReference type="Pfam" id="PF07707">
    <property type="entry name" value="BACK"/>
    <property type="match status" value="1"/>
</dbReference>
<dbReference type="SMART" id="SM00612">
    <property type="entry name" value="Kelch"/>
    <property type="match status" value="5"/>
</dbReference>
<dbReference type="EMBL" id="OV696690">
    <property type="protein sequence ID" value="CAH1266205.1"/>
    <property type="molecule type" value="Genomic_DNA"/>
</dbReference>
<evidence type="ECO:0000259" key="4">
    <source>
        <dbReference type="PROSITE" id="PS50097"/>
    </source>
</evidence>
<reference evidence="5" key="1">
    <citation type="submission" date="2022-01" db="EMBL/GenBank/DDBJ databases">
        <authorList>
            <person name="Braso-Vives M."/>
        </authorList>
    </citation>
    <scope>NUCLEOTIDE SEQUENCE</scope>
</reference>
<evidence type="ECO:0000256" key="2">
    <source>
        <dbReference type="ARBA" id="ARBA00022737"/>
    </source>
</evidence>
<evidence type="ECO:0000256" key="1">
    <source>
        <dbReference type="ARBA" id="ARBA00022441"/>
    </source>
</evidence>
<sequence>MTKQSLLETRNVLIQTVTRSKESCSKSLSTMDAEAEKLAHCCHVVNNLDAWRRSGVLCDVVLEVGDQTFPAHSVALASFSGRMKQMFETADEYREVPYHISLDEGRMSFSAMSAILDFMYTSELRITFNNVMEIMGACDELIVPAIIEKCRDFLKTFDLQTCLECLWVTSHYQYWLGGVNKTVRQFVLANFMSVMNTRSFYTQDVAQLESILDDDDLSVPREIDAFLAIFRWIEGEADMRVHFAHRLLGKIRFSYIDPDEFAEAVKYVNSIQSCRKVVLEAFQFYSTQKTVSFTPQRRRGRIRQTTRETYREDAVITPQPVALPRPSRSTVMENTVVIVGGLCETDEAPGVVGARGHMIHKFNRGQNRWELLTTLPASESRDHSAVAVLYDILYVIGGTNPQRASKEYSPLSTCYRYDPDTDDWADVAAMNNRRTYAQAAALQGVVYVVGGLGDRQRVLGTVEYYNPTLDEWTYAAPLLYPRYAAAVAVHAERLYVAGGRTEPDVVSNVVEMYDPGPDRWEQLPPLRMPRSHAAMSVVQGRLYLVGGVDDKGRSISAIDVLGDDSELWEHVADLSVPRHDMGVATLEPRLFIIGGSSTRDRRMSRTVECLDLEKRAWVTDVAGLTAAASGFGCCSLTVPIRKNVKIPELRHTIPPTTEEEWATTESSASESSATE</sequence>
<feature type="region of interest" description="Disordered" evidence="3">
    <location>
        <begin position="654"/>
        <end position="675"/>
    </location>
</feature>
<dbReference type="PIRSF" id="PIRSF037037">
    <property type="entry name" value="Kelch-like_protein_gigaxonin"/>
    <property type="match status" value="1"/>
</dbReference>
<keyword evidence="6" id="KW-1185">Reference proteome</keyword>
<dbReference type="InterPro" id="IPR015915">
    <property type="entry name" value="Kelch-typ_b-propeller"/>
</dbReference>
<evidence type="ECO:0000256" key="3">
    <source>
        <dbReference type="SAM" id="MobiDB-lite"/>
    </source>
</evidence>
<dbReference type="SUPFAM" id="SSF54695">
    <property type="entry name" value="POZ domain"/>
    <property type="match status" value="1"/>
</dbReference>
<evidence type="ECO:0000313" key="6">
    <source>
        <dbReference type="Proteomes" id="UP000838412"/>
    </source>
</evidence>
<proteinExistence type="predicted"/>
<dbReference type="Pfam" id="PF01344">
    <property type="entry name" value="Kelch_1"/>
    <property type="match status" value="1"/>
</dbReference>
<protein>
    <submittedName>
        <fullName evidence="5">KLHL13 protein</fullName>
    </submittedName>
</protein>
<dbReference type="AlphaFoldDB" id="A0A8K0EWX0"/>
<feature type="domain" description="BTB" evidence="4">
    <location>
        <begin position="58"/>
        <end position="128"/>
    </location>
</feature>
<keyword evidence="2" id="KW-0677">Repeat</keyword>
<dbReference type="PANTHER" id="PTHR45632:SF5">
    <property type="entry name" value="KELCH-LIKE PROTEIN 22"/>
    <property type="match status" value="1"/>
</dbReference>
<dbReference type="Gene3D" id="2.120.10.80">
    <property type="entry name" value="Kelch-type beta propeller"/>
    <property type="match status" value="2"/>
</dbReference>
<dbReference type="InterPro" id="IPR006652">
    <property type="entry name" value="Kelch_1"/>
</dbReference>
<dbReference type="SMART" id="SM00225">
    <property type="entry name" value="BTB"/>
    <property type="match status" value="1"/>
</dbReference>
<dbReference type="SUPFAM" id="SSF117281">
    <property type="entry name" value="Kelch motif"/>
    <property type="match status" value="1"/>
</dbReference>
<gene>
    <name evidence="5" type="primary">KLHL13</name>
    <name evidence="5" type="ORF">BLAG_LOCUS19879</name>
</gene>
<dbReference type="Pfam" id="PF24681">
    <property type="entry name" value="Kelch_KLHDC2_KLHL20_DRC7"/>
    <property type="match status" value="1"/>
</dbReference>
<dbReference type="Proteomes" id="UP000838412">
    <property type="component" value="Chromosome 5"/>
</dbReference>
<dbReference type="InterPro" id="IPR011705">
    <property type="entry name" value="BACK"/>
</dbReference>
<evidence type="ECO:0000313" key="5">
    <source>
        <dbReference type="EMBL" id="CAH1266205.1"/>
    </source>
</evidence>
<keyword evidence="1" id="KW-0880">Kelch repeat</keyword>
<dbReference type="OrthoDB" id="6350321at2759"/>
<dbReference type="Pfam" id="PF00651">
    <property type="entry name" value="BTB"/>
    <property type="match status" value="1"/>
</dbReference>
<dbReference type="PANTHER" id="PTHR45632">
    <property type="entry name" value="LD33804P"/>
    <property type="match status" value="1"/>
</dbReference>
<dbReference type="InterPro" id="IPR011333">
    <property type="entry name" value="SKP1/BTB/POZ_sf"/>
</dbReference>
<dbReference type="SMART" id="SM00875">
    <property type="entry name" value="BACK"/>
    <property type="match status" value="1"/>
</dbReference>
<dbReference type="CDD" id="cd18186">
    <property type="entry name" value="BTB_POZ_ZBTB_KLHL-like"/>
    <property type="match status" value="1"/>
</dbReference>
<feature type="compositionally biased region" description="Low complexity" evidence="3">
    <location>
        <begin position="663"/>
        <end position="675"/>
    </location>
</feature>
<dbReference type="PROSITE" id="PS50097">
    <property type="entry name" value="BTB"/>
    <property type="match status" value="1"/>
</dbReference>
<organism evidence="5 6">
    <name type="scientific">Branchiostoma lanceolatum</name>
    <name type="common">Common lancelet</name>
    <name type="synonym">Amphioxus lanceolatum</name>
    <dbReference type="NCBI Taxonomy" id="7740"/>
    <lineage>
        <taxon>Eukaryota</taxon>
        <taxon>Metazoa</taxon>
        <taxon>Chordata</taxon>
        <taxon>Cephalochordata</taxon>
        <taxon>Leptocardii</taxon>
        <taxon>Amphioxiformes</taxon>
        <taxon>Branchiostomatidae</taxon>
        <taxon>Branchiostoma</taxon>
    </lineage>
</organism>
<dbReference type="Gene3D" id="3.30.710.10">
    <property type="entry name" value="Potassium Channel Kv1.1, Chain A"/>
    <property type="match status" value="1"/>
</dbReference>
<dbReference type="InterPro" id="IPR017096">
    <property type="entry name" value="BTB-kelch_protein"/>
</dbReference>
<dbReference type="InterPro" id="IPR000210">
    <property type="entry name" value="BTB/POZ_dom"/>
</dbReference>
<dbReference type="Gene3D" id="1.25.40.420">
    <property type="match status" value="1"/>
</dbReference>